<reference evidence="1 2" key="1">
    <citation type="submission" date="2020-07" db="EMBL/GenBank/DDBJ databases">
        <title>Comparative genomics of pyrophilous fungi reveals a link between fire events and developmental genes.</title>
        <authorList>
            <consortium name="DOE Joint Genome Institute"/>
            <person name="Steindorff A.S."/>
            <person name="Carver A."/>
            <person name="Calhoun S."/>
            <person name="Stillman K."/>
            <person name="Liu H."/>
            <person name="Lipzen A."/>
            <person name="Pangilinan J."/>
            <person name="Labutti K."/>
            <person name="Bruns T.D."/>
            <person name="Grigoriev I.V."/>
        </authorList>
    </citation>
    <scope>NUCLEOTIDE SEQUENCE [LARGE SCALE GENOMIC DNA]</scope>
    <source>
        <strain evidence="1 2">CBS 144469</strain>
    </source>
</reference>
<gene>
    <name evidence="1" type="ORF">DFP72DRAFT_852200</name>
</gene>
<keyword evidence="2" id="KW-1185">Reference proteome</keyword>
<evidence type="ECO:0000313" key="1">
    <source>
        <dbReference type="EMBL" id="KAF6749944.1"/>
    </source>
</evidence>
<protein>
    <submittedName>
        <fullName evidence="1">Uncharacterized protein</fullName>
    </submittedName>
</protein>
<dbReference type="AlphaFoldDB" id="A0A8H6M1L5"/>
<accession>A0A8H6M1L5</accession>
<organism evidence="1 2">
    <name type="scientific">Ephemerocybe angulata</name>
    <dbReference type="NCBI Taxonomy" id="980116"/>
    <lineage>
        <taxon>Eukaryota</taxon>
        <taxon>Fungi</taxon>
        <taxon>Dikarya</taxon>
        <taxon>Basidiomycota</taxon>
        <taxon>Agaricomycotina</taxon>
        <taxon>Agaricomycetes</taxon>
        <taxon>Agaricomycetidae</taxon>
        <taxon>Agaricales</taxon>
        <taxon>Agaricineae</taxon>
        <taxon>Psathyrellaceae</taxon>
        <taxon>Ephemerocybe</taxon>
    </lineage>
</organism>
<sequence length="131" mass="14032">MSGDPLGSRSLSFVGAVIGKCKGSGKLYFVLQECDTAMWWPCQLKMPNAPRVSSGLLTPGSRPWQDLTLIQVARLAPAAATRISYSTPGFANMLVPYVMSGFTANKTATTHPISVDLLGPLGLPTDKRYSQ</sequence>
<comment type="caution">
    <text evidence="1">The sequence shown here is derived from an EMBL/GenBank/DDBJ whole genome shotgun (WGS) entry which is preliminary data.</text>
</comment>
<proteinExistence type="predicted"/>
<evidence type="ECO:0000313" key="2">
    <source>
        <dbReference type="Proteomes" id="UP000521943"/>
    </source>
</evidence>
<dbReference type="Proteomes" id="UP000521943">
    <property type="component" value="Unassembled WGS sequence"/>
</dbReference>
<dbReference type="EMBL" id="JACGCI010000060">
    <property type="protein sequence ID" value="KAF6749944.1"/>
    <property type="molecule type" value="Genomic_DNA"/>
</dbReference>
<name>A0A8H6M1L5_9AGAR</name>